<evidence type="ECO:0000313" key="2">
    <source>
        <dbReference type="Proteomes" id="UP000643165"/>
    </source>
</evidence>
<gene>
    <name evidence="1" type="ORF">Vlu01_31900</name>
</gene>
<evidence type="ECO:0000313" key="1">
    <source>
        <dbReference type="EMBL" id="GIJ22566.1"/>
    </source>
</evidence>
<comment type="caution">
    <text evidence="1">The sequence shown here is derived from an EMBL/GenBank/DDBJ whole genome shotgun (WGS) entry which is preliminary data.</text>
</comment>
<keyword evidence="2" id="KW-1185">Reference proteome</keyword>
<proteinExistence type="predicted"/>
<dbReference type="Proteomes" id="UP000643165">
    <property type="component" value="Unassembled WGS sequence"/>
</dbReference>
<organism evidence="1 2">
    <name type="scientific">Micromonospora lutea</name>
    <dbReference type="NCBI Taxonomy" id="419825"/>
    <lineage>
        <taxon>Bacteria</taxon>
        <taxon>Bacillati</taxon>
        <taxon>Actinomycetota</taxon>
        <taxon>Actinomycetes</taxon>
        <taxon>Micromonosporales</taxon>
        <taxon>Micromonosporaceae</taxon>
        <taxon>Micromonospora</taxon>
    </lineage>
</organism>
<reference evidence="1 2" key="1">
    <citation type="submission" date="2021-01" db="EMBL/GenBank/DDBJ databases">
        <title>Whole genome shotgun sequence of Verrucosispora lutea NBRC 106530.</title>
        <authorList>
            <person name="Komaki H."/>
            <person name="Tamura T."/>
        </authorList>
    </citation>
    <scope>NUCLEOTIDE SEQUENCE [LARGE SCALE GENOMIC DNA]</scope>
    <source>
        <strain evidence="1 2">NBRC 106530</strain>
    </source>
</reference>
<protein>
    <submittedName>
        <fullName evidence="1">Uncharacterized protein</fullName>
    </submittedName>
</protein>
<sequence>MTQGLCPLGAGPIVIAPEVFAVPLDDPDEDSPMRRLFEANRVLELHWTRAVANPFAAGGCLECRGRTECPQLDWAIGVTVEIAAVMFQKR</sequence>
<dbReference type="EMBL" id="BOPB01000014">
    <property type="protein sequence ID" value="GIJ22566.1"/>
    <property type="molecule type" value="Genomic_DNA"/>
</dbReference>
<name>A0ABQ4IXQ6_9ACTN</name>
<accession>A0ABQ4IXQ6</accession>